<organism evidence="1 2">
    <name type="scientific">Bodo saltans</name>
    <name type="common">Flagellated protozoan</name>
    <dbReference type="NCBI Taxonomy" id="75058"/>
    <lineage>
        <taxon>Eukaryota</taxon>
        <taxon>Discoba</taxon>
        <taxon>Euglenozoa</taxon>
        <taxon>Kinetoplastea</taxon>
        <taxon>Metakinetoplastina</taxon>
        <taxon>Eubodonida</taxon>
        <taxon>Bodonidae</taxon>
        <taxon>Bodo</taxon>
    </lineage>
</organism>
<evidence type="ECO:0000313" key="1">
    <source>
        <dbReference type="EMBL" id="CUI11055.1"/>
    </source>
</evidence>
<proteinExistence type="predicted"/>
<keyword evidence="2" id="KW-1185">Reference proteome</keyword>
<dbReference type="VEuPathDB" id="TriTrypDB:BSAL_50510"/>
<accession>A0A0S4KLT2</accession>
<evidence type="ECO:0000313" key="2">
    <source>
        <dbReference type="Proteomes" id="UP000051952"/>
    </source>
</evidence>
<gene>
    <name evidence="1" type="ORF">BSAL_50510</name>
</gene>
<dbReference type="Proteomes" id="UP000051952">
    <property type="component" value="Unassembled WGS sequence"/>
</dbReference>
<dbReference type="AlphaFoldDB" id="A0A0S4KLT2"/>
<reference evidence="2" key="1">
    <citation type="submission" date="2015-09" db="EMBL/GenBank/DDBJ databases">
        <authorList>
            <consortium name="Pathogen Informatics"/>
        </authorList>
    </citation>
    <scope>NUCLEOTIDE SEQUENCE [LARGE SCALE GENOMIC DNA]</scope>
    <source>
        <strain evidence="2">Lake Konstanz</strain>
    </source>
</reference>
<name>A0A0S4KLT2_BODSA</name>
<sequence length="129" mass="14447">MCSFDCGCYRTSSMTENTIDIIRKLERLELARGELQEALCAAHIELCNARRSSALGDVSVECVPLELSASIRMKDTHEVVVDASQDETILKWFGERPTDELRQCQSLFKRAIEKCVGVMLAENVLECSS</sequence>
<dbReference type="EMBL" id="CYKH01000042">
    <property type="protein sequence ID" value="CUI11055.1"/>
    <property type="molecule type" value="Genomic_DNA"/>
</dbReference>
<protein>
    <submittedName>
        <fullName evidence="1">GPI-anchored surface protein, putative</fullName>
    </submittedName>
</protein>